<protein>
    <submittedName>
        <fullName evidence="1">Uncharacterized protein</fullName>
    </submittedName>
</protein>
<dbReference type="RefSeq" id="WP_035447291.1">
    <property type="nucleotide sequence ID" value="NZ_CP195054.1"/>
</dbReference>
<reference evidence="1 2" key="1">
    <citation type="submission" date="2014-04" db="EMBL/GenBank/DDBJ databases">
        <title>Draft Genome Sequence of Lactobacillus animalis 381-IL-28.</title>
        <authorList>
            <person name="Sturino J.M."/>
            <person name="Rajendran M."/>
            <person name="Altermann E."/>
        </authorList>
    </citation>
    <scope>NUCLEOTIDE SEQUENCE [LARGE SCALE GENOMIC DNA]</scope>
    <source>
        <strain evidence="1 2">381-IL-28</strain>
    </source>
</reference>
<accession>A0ABR4RRT0</accession>
<organism evidence="1 2">
    <name type="scientific">Ligilactobacillus animalis</name>
    <dbReference type="NCBI Taxonomy" id="1605"/>
    <lineage>
        <taxon>Bacteria</taxon>
        <taxon>Bacillati</taxon>
        <taxon>Bacillota</taxon>
        <taxon>Bacilli</taxon>
        <taxon>Lactobacillales</taxon>
        <taxon>Lactobacillaceae</taxon>
        <taxon>Ligilactobacillus</taxon>
    </lineage>
</organism>
<comment type="caution">
    <text evidence="1">The sequence shown here is derived from an EMBL/GenBank/DDBJ whole genome shotgun (WGS) entry which is preliminary data.</text>
</comment>
<sequence length="167" mass="19372">MNLTKANYLEYVLYLFKSYASRKSEKEFPTYRVVWKNNDDMFLGNSLSWDAEYQTLVQTKFDTDFEPHLSPIFVSGSNKDNFPTNVRSAWVKKYDAPYNNFVKLYSTPAELLIEAVNFVNSLNFDDSPLQPYFKDFESLTTGVKLPFLLVSQDIDLTPVSLVKVEEN</sequence>
<evidence type="ECO:0000313" key="1">
    <source>
        <dbReference type="EMBL" id="KDA46386.1"/>
    </source>
</evidence>
<proteinExistence type="predicted"/>
<dbReference type="EMBL" id="JMHU01000004">
    <property type="protein sequence ID" value="KDA46386.1"/>
    <property type="molecule type" value="Genomic_DNA"/>
</dbReference>
<gene>
    <name evidence="1" type="ORF">Lani381_0406</name>
</gene>
<evidence type="ECO:0000313" key="2">
    <source>
        <dbReference type="Proteomes" id="UP000027129"/>
    </source>
</evidence>
<keyword evidence="2" id="KW-1185">Reference proteome</keyword>
<dbReference type="Proteomes" id="UP000027129">
    <property type="component" value="Unassembled WGS sequence"/>
</dbReference>
<name>A0ABR4RRT0_9LACO</name>